<keyword evidence="2" id="KW-1185">Reference proteome</keyword>
<dbReference type="EMBL" id="BROD01000001">
    <property type="protein sequence ID" value="GKX68212.1"/>
    <property type="molecule type" value="Genomic_DNA"/>
</dbReference>
<organism evidence="1 2">
    <name type="scientific">Inconstantimicrobium mannanitabidum</name>
    <dbReference type="NCBI Taxonomy" id="1604901"/>
    <lineage>
        <taxon>Bacteria</taxon>
        <taxon>Bacillati</taxon>
        <taxon>Bacillota</taxon>
        <taxon>Clostridia</taxon>
        <taxon>Eubacteriales</taxon>
        <taxon>Clostridiaceae</taxon>
        <taxon>Inconstantimicrobium</taxon>
    </lineage>
</organism>
<protein>
    <submittedName>
        <fullName evidence="1">Uncharacterized protein</fullName>
    </submittedName>
</protein>
<proteinExistence type="predicted"/>
<dbReference type="Proteomes" id="UP001058074">
    <property type="component" value="Unassembled WGS sequence"/>
</dbReference>
<evidence type="ECO:0000313" key="1">
    <source>
        <dbReference type="EMBL" id="GKX68212.1"/>
    </source>
</evidence>
<name>A0ACB5RGL9_9CLOT</name>
<reference evidence="1" key="1">
    <citation type="journal article" date="2025" name="Int. J. Syst. Evol. Microbiol.">
        <title>Inconstantimicrobium mannanitabidum sp. nov., a novel member of the family Clostridiaceae isolated from anoxic soil under the treatment of reductive soil disinfestation.</title>
        <authorList>
            <person name="Ueki A."/>
            <person name="Tonouchi A."/>
            <person name="Honma S."/>
            <person name="Kaku N."/>
            <person name="Ueki K."/>
        </authorList>
    </citation>
    <scope>NUCLEOTIDE SEQUENCE</scope>
    <source>
        <strain evidence="1">TW13</strain>
    </source>
</reference>
<accession>A0ACB5RGL9</accession>
<comment type="caution">
    <text evidence="1">The sequence shown here is derived from an EMBL/GenBank/DDBJ whole genome shotgun (WGS) entry which is preliminary data.</text>
</comment>
<sequence>MKILKVIDKILRSLVYAMCTIGLILFVLFSLSFSNFRFERIFTELGLISMIFAFIFYFFIKNKSGKNKNTLIIFALGIVIIIIRFKFFNSRRYFEKTFIQSIFSTESLFDLVPLSLIYLSTICTYFVSKKKYKELTQDKN</sequence>
<evidence type="ECO:0000313" key="2">
    <source>
        <dbReference type="Proteomes" id="UP001058074"/>
    </source>
</evidence>
<gene>
    <name evidence="1" type="ORF">rsdtw13_34700</name>
</gene>